<organism evidence="2">
    <name type="scientific">Escherichia coli</name>
    <dbReference type="NCBI Taxonomy" id="562"/>
    <lineage>
        <taxon>Bacteria</taxon>
        <taxon>Pseudomonadati</taxon>
        <taxon>Pseudomonadota</taxon>
        <taxon>Gammaproteobacteria</taxon>
        <taxon>Enterobacterales</taxon>
        <taxon>Enterobacteriaceae</taxon>
        <taxon>Escherichia</taxon>
    </lineage>
</organism>
<evidence type="ECO:0000313" key="3">
    <source>
        <dbReference type="EMBL" id="AKM71193.1"/>
    </source>
</evidence>
<dbReference type="GO" id="GO:0016757">
    <property type="term" value="F:glycosyltransferase activity"/>
    <property type="evidence" value="ECO:0007669"/>
    <property type="project" value="UniProtKB-KW"/>
</dbReference>
<keyword evidence="2" id="KW-0808">Transferase</keyword>
<keyword evidence="2" id="KW-0328">Glycosyltransferase</keyword>
<dbReference type="EMBL" id="AASWKH010000001">
    <property type="protein sequence ID" value="EFH6093367.1"/>
    <property type="molecule type" value="Genomic_DNA"/>
</dbReference>
<evidence type="ECO:0000313" key="5">
    <source>
        <dbReference type="Proteomes" id="UP000531463"/>
    </source>
</evidence>
<dbReference type="AlphaFoldDB" id="A0A0B4N3W8"/>
<dbReference type="EMBL" id="KJ710507">
    <property type="protein sequence ID" value="AIG62371.1"/>
    <property type="molecule type" value="Genomic_DNA"/>
</dbReference>
<accession>A0A0B4N3W8</accession>
<dbReference type="Pfam" id="PF01755">
    <property type="entry name" value="Glyco_transf_25"/>
    <property type="match status" value="1"/>
</dbReference>
<reference evidence="2" key="2">
    <citation type="journal article" date="2016" name="PLoS ONE">
        <title>Comparison of O-Antigen Gene Clusters of All O-Serogroups of Escherichia coli and Proposal for Adopting a New Nomenclature for O-Typing.</title>
        <authorList>
            <person name="DebRoy C."/>
            <person name="Fratamico P.M."/>
            <person name="Yan X."/>
            <person name="Baranzoni G."/>
            <person name="Liu Y."/>
            <person name="Needleman D.S."/>
            <person name="Tebbs R."/>
            <person name="O'Connell C.D."/>
            <person name="Allred A."/>
            <person name="Swimley M."/>
            <person name="Mwangi M."/>
            <person name="Kapur V."/>
            <person name="Raygoza Garay J.A."/>
            <person name="Roberts E.L."/>
            <person name="Katani R."/>
        </authorList>
    </citation>
    <scope>NUCLEOTIDE SEQUENCE</scope>
    <source>
        <strain evidence="2">OX18</strain>
    </source>
</reference>
<protein>
    <submittedName>
        <fullName evidence="2">Beta1,4-galactosyltransferase</fullName>
    </submittedName>
    <submittedName>
        <fullName evidence="3">Glycosyltransferase family 25</fullName>
    </submittedName>
</protein>
<name>A0A0B4N3W8_ECOLX</name>
<reference evidence="3" key="1">
    <citation type="submission" date="2015-02" db="EMBL/GenBank/DDBJ databases">
        <title>Molecular Serotyping of Escherichia coli: A Verification and Reclassification.</title>
        <authorList>
            <person name="Yan X."/>
            <person name="Baranzoni G.M."/>
            <person name="Fratamico P.M."/>
            <person name="Debroy C."/>
            <person name="Tebbs R.S."/>
            <person name="Liu Y."/>
            <person name="O'Connell C.D."/>
            <person name="Swimley M."/>
            <person name="Matheny S."/>
        </authorList>
    </citation>
    <scope>NUCLEOTIDE SEQUENCE</scope>
    <source>
        <strain evidence="3">PF10-7H</strain>
    </source>
</reference>
<dbReference type="InterPro" id="IPR002654">
    <property type="entry name" value="Glyco_trans_25"/>
</dbReference>
<dbReference type="CDD" id="cd06532">
    <property type="entry name" value="Glyco_transf_25"/>
    <property type="match status" value="1"/>
</dbReference>
<gene>
    <name evidence="2" type="primary">waaX</name>
    <name evidence="4" type="ORF">GAI89_01640</name>
</gene>
<dbReference type="SMR" id="A0A0B4N3W8"/>
<proteinExistence type="predicted"/>
<dbReference type="EMBL" id="KP835693">
    <property type="protein sequence ID" value="AKM71193.1"/>
    <property type="molecule type" value="Genomic_DNA"/>
</dbReference>
<evidence type="ECO:0000313" key="2">
    <source>
        <dbReference type="EMBL" id="AIG62371.1"/>
    </source>
</evidence>
<evidence type="ECO:0000259" key="1">
    <source>
        <dbReference type="Pfam" id="PF01755"/>
    </source>
</evidence>
<evidence type="ECO:0000313" key="4">
    <source>
        <dbReference type="EMBL" id="EFH6093367.1"/>
    </source>
</evidence>
<sequence length="250" mass="29851">MMIKVYIISLKKDKKRRIDLINQLEQMNIPFVIIDAVEGALLAKAKIDKFNTMTKFRYRRRVGKNEIGCSLSHQKVYRDIIKNNIEWAIILEDDVSIKVDFFSLIKNKIKNFNKDNLYILGGQNGLLSKRMQQTSIFKRLELDKRFFFAKTINSEKYIFRTCCYMINNSVARKIVEKFKDDFFIADDWLYLKRKKVFKHIFMSDMIDHPIDLSNSSIELERENRNVNKFKIISILKKLNCFLRNIYKFGI</sequence>
<reference evidence="4 5" key="3">
    <citation type="submission" date="2019-12" db="EMBL/GenBank/DDBJ databases">
        <authorList>
            <consortium name="NARMS: The National Antimicrobial Resistance Monitoring System"/>
        </authorList>
    </citation>
    <scope>NUCLEOTIDE SEQUENCE [LARGE SCALE GENOMIC DNA]</scope>
    <source>
        <strain evidence="4 5">CVM N19EC0510</strain>
    </source>
</reference>
<feature type="domain" description="Glycosyl transferase family 25" evidence="1">
    <location>
        <begin position="2"/>
        <end position="180"/>
    </location>
</feature>
<dbReference type="RefSeq" id="WP_001570044.1">
    <property type="nucleotide sequence ID" value="NZ_AP022295.1"/>
</dbReference>
<dbReference type="Proteomes" id="UP000531463">
    <property type="component" value="Unassembled WGS sequence"/>
</dbReference>